<evidence type="ECO:0000259" key="8">
    <source>
        <dbReference type="PROSITE" id="PS50110"/>
    </source>
</evidence>
<name>A0A0A7EFC7_9GAMM</name>
<dbReference type="AlphaFoldDB" id="A0A0A7EFC7"/>
<dbReference type="EMBL" id="CP009888">
    <property type="protein sequence ID" value="AIY64761.1"/>
    <property type="molecule type" value="Genomic_DNA"/>
</dbReference>
<accession>A0A0A7EFC7</accession>
<dbReference type="PROSITE" id="PS51755">
    <property type="entry name" value="OMPR_PHOB"/>
    <property type="match status" value="1"/>
</dbReference>
<evidence type="ECO:0000256" key="3">
    <source>
        <dbReference type="ARBA" id="ARBA00023015"/>
    </source>
</evidence>
<dbReference type="InterPro" id="IPR011006">
    <property type="entry name" value="CheY-like_superfamily"/>
</dbReference>
<dbReference type="Proteomes" id="UP000030341">
    <property type="component" value="Chromosome 1"/>
</dbReference>
<keyword evidence="2" id="KW-0902">Two-component regulatory system</keyword>
<dbReference type="SUPFAM" id="SSF46894">
    <property type="entry name" value="C-terminal effector domain of the bipartite response regulators"/>
    <property type="match status" value="1"/>
</dbReference>
<dbReference type="Gene3D" id="3.40.50.2300">
    <property type="match status" value="1"/>
</dbReference>
<dbReference type="GO" id="GO:0000976">
    <property type="term" value="F:transcription cis-regulatory region binding"/>
    <property type="evidence" value="ECO:0007669"/>
    <property type="project" value="TreeGrafter"/>
</dbReference>
<dbReference type="RefSeq" id="WP_038640023.1">
    <property type="nucleotide sequence ID" value="NZ_CP009888.1"/>
</dbReference>
<dbReference type="GO" id="GO:0006355">
    <property type="term" value="P:regulation of DNA-templated transcription"/>
    <property type="evidence" value="ECO:0007669"/>
    <property type="project" value="InterPro"/>
</dbReference>
<evidence type="ECO:0000313" key="11">
    <source>
        <dbReference type="Proteomes" id="UP000030341"/>
    </source>
</evidence>
<evidence type="ECO:0000256" key="4">
    <source>
        <dbReference type="ARBA" id="ARBA00023125"/>
    </source>
</evidence>
<dbReference type="STRING" id="1348114.OM33_06085"/>
<feature type="DNA-binding region" description="OmpR/PhoB-type" evidence="7">
    <location>
        <begin position="127"/>
        <end position="224"/>
    </location>
</feature>
<proteinExistence type="predicted"/>
<evidence type="ECO:0000313" key="10">
    <source>
        <dbReference type="EMBL" id="AIY64761.1"/>
    </source>
</evidence>
<dbReference type="PROSITE" id="PS50110">
    <property type="entry name" value="RESPONSE_REGULATORY"/>
    <property type="match status" value="1"/>
</dbReference>
<protein>
    <submittedName>
        <fullName evidence="10">Chemotaxis protein CheY</fullName>
    </submittedName>
</protein>
<dbReference type="InterPro" id="IPR001867">
    <property type="entry name" value="OmpR/PhoB-type_DNA-bd"/>
</dbReference>
<dbReference type="CDD" id="cd00383">
    <property type="entry name" value="trans_reg_C"/>
    <property type="match status" value="1"/>
</dbReference>
<keyword evidence="4 7" id="KW-0238">DNA-binding</keyword>
<reference evidence="10 11" key="1">
    <citation type="submission" date="2014-11" db="EMBL/GenBank/DDBJ databases">
        <title>Complete Genome Sequence of Pseudoalteromonas sp. Strain OCN003 Isolated from Kaneohe Bay, Oahu, Hawaii.</title>
        <authorList>
            <person name="Beurmann S."/>
            <person name="Videau P."/>
            <person name="Ushijima B."/>
            <person name="Smith A.M."/>
            <person name="Aeby G.S."/>
            <person name="Callahan S.M."/>
            <person name="Belcaid M."/>
        </authorList>
    </citation>
    <scope>NUCLEOTIDE SEQUENCE [LARGE SCALE GENOMIC DNA]</scope>
    <source>
        <strain evidence="10 11">OCN003</strain>
    </source>
</reference>
<keyword evidence="3" id="KW-0805">Transcription regulation</keyword>
<evidence type="ECO:0000256" key="2">
    <source>
        <dbReference type="ARBA" id="ARBA00023012"/>
    </source>
</evidence>
<dbReference type="PANTHER" id="PTHR48111">
    <property type="entry name" value="REGULATOR OF RPOS"/>
    <property type="match status" value="1"/>
</dbReference>
<evidence type="ECO:0000256" key="5">
    <source>
        <dbReference type="ARBA" id="ARBA00023163"/>
    </source>
</evidence>
<dbReference type="KEGG" id="pseo:OM33_06085"/>
<feature type="domain" description="OmpR/PhoB-type" evidence="9">
    <location>
        <begin position="127"/>
        <end position="224"/>
    </location>
</feature>
<dbReference type="HOGENOM" id="CLU_000445_30_1_6"/>
<dbReference type="GO" id="GO:0005829">
    <property type="term" value="C:cytosol"/>
    <property type="evidence" value="ECO:0007669"/>
    <property type="project" value="TreeGrafter"/>
</dbReference>
<feature type="modified residue" description="4-aspartylphosphate" evidence="6">
    <location>
        <position position="52"/>
    </location>
</feature>
<dbReference type="InterPro" id="IPR036388">
    <property type="entry name" value="WH-like_DNA-bd_sf"/>
</dbReference>
<dbReference type="OrthoDB" id="9802426at2"/>
<keyword evidence="1 6" id="KW-0597">Phosphoprotein</keyword>
<dbReference type="Pfam" id="PF00072">
    <property type="entry name" value="Response_reg"/>
    <property type="match status" value="1"/>
</dbReference>
<dbReference type="InterPro" id="IPR016032">
    <property type="entry name" value="Sig_transdc_resp-reg_C-effctor"/>
</dbReference>
<dbReference type="SUPFAM" id="SSF52172">
    <property type="entry name" value="CheY-like"/>
    <property type="match status" value="1"/>
</dbReference>
<dbReference type="GO" id="GO:0000156">
    <property type="term" value="F:phosphorelay response regulator activity"/>
    <property type="evidence" value="ECO:0007669"/>
    <property type="project" value="TreeGrafter"/>
</dbReference>
<sequence>MLKILLVEDNKQVADIIFDYFEALDYDLDYAATGTLGLKLAEQHAFDVIILDVMLPGIDGIGICQRLRANGNNTPIIMLTARDTHQDELLGFSTGADDYIIKPFDLALLEARINALHRRAQQRVHLSDELVVGPLRLKRDQHLVYREDRLIKLNPSCYKILLCLMSNHPNVVAKSTIEDVLWLDDLPDQDILRKHIYLLRSKLNQHFTSEMITTIPKVGYKLNVE</sequence>
<dbReference type="PANTHER" id="PTHR48111:SF22">
    <property type="entry name" value="REGULATOR OF RPOS"/>
    <property type="match status" value="1"/>
</dbReference>
<dbReference type="eggNOG" id="COG0745">
    <property type="taxonomic scope" value="Bacteria"/>
</dbReference>
<dbReference type="Gene3D" id="1.10.10.10">
    <property type="entry name" value="Winged helix-like DNA-binding domain superfamily/Winged helix DNA-binding domain"/>
    <property type="match status" value="1"/>
</dbReference>
<evidence type="ECO:0000256" key="7">
    <source>
        <dbReference type="PROSITE-ProRule" id="PRU01091"/>
    </source>
</evidence>
<dbReference type="Pfam" id="PF00486">
    <property type="entry name" value="Trans_reg_C"/>
    <property type="match status" value="1"/>
</dbReference>
<keyword evidence="11" id="KW-1185">Reference proteome</keyword>
<organism evidence="10 11">
    <name type="scientific">Pseudoalteromonas piratica</name>
    <dbReference type="NCBI Taxonomy" id="1348114"/>
    <lineage>
        <taxon>Bacteria</taxon>
        <taxon>Pseudomonadati</taxon>
        <taxon>Pseudomonadota</taxon>
        <taxon>Gammaproteobacteria</taxon>
        <taxon>Alteromonadales</taxon>
        <taxon>Pseudoalteromonadaceae</taxon>
        <taxon>Pseudoalteromonas</taxon>
    </lineage>
</organism>
<evidence type="ECO:0000256" key="6">
    <source>
        <dbReference type="PROSITE-ProRule" id="PRU00169"/>
    </source>
</evidence>
<dbReference type="Gene3D" id="6.10.250.690">
    <property type="match status" value="1"/>
</dbReference>
<evidence type="ECO:0000259" key="9">
    <source>
        <dbReference type="PROSITE" id="PS51755"/>
    </source>
</evidence>
<dbReference type="SMART" id="SM00862">
    <property type="entry name" value="Trans_reg_C"/>
    <property type="match status" value="1"/>
</dbReference>
<dbReference type="InterPro" id="IPR001789">
    <property type="entry name" value="Sig_transdc_resp-reg_receiver"/>
</dbReference>
<dbReference type="GO" id="GO:0032993">
    <property type="term" value="C:protein-DNA complex"/>
    <property type="evidence" value="ECO:0007669"/>
    <property type="project" value="TreeGrafter"/>
</dbReference>
<dbReference type="FunFam" id="3.40.50.2300:FF:000001">
    <property type="entry name" value="DNA-binding response regulator PhoB"/>
    <property type="match status" value="1"/>
</dbReference>
<evidence type="ECO:0000256" key="1">
    <source>
        <dbReference type="ARBA" id="ARBA00022553"/>
    </source>
</evidence>
<dbReference type="InterPro" id="IPR039420">
    <property type="entry name" value="WalR-like"/>
</dbReference>
<keyword evidence="5" id="KW-0804">Transcription</keyword>
<dbReference type="SMART" id="SM00448">
    <property type="entry name" value="REC"/>
    <property type="match status" value="1"/>
</dbReference>
<dbReference type="CDD" id="cd17574">
    <property type="entry name" value="REC_OmpR"/>
    <property type="match status" value="1"/>
</dbReference>
<feature type="domain" description="Response regulatory" evidence="8">
    <location>
        <begin position="3"/>
        <end position="117"/>
    </location>
</feature>
<gene>
    <name evidence="10" type="ORF">OM33_06085</name>
</gene>